<dbReference type="GO" id="GO:0005525">
    <property type="term" value="F:GTP binding"/>
    <property type="evidence" value="ECO:0007669"/>
    <property type="project" value="UniProtKB-KW"/>
</dbReference>
<dbReference type="GO" id="GO:0007165">
    <property type="term" value="P:signal transduction"/>
    <property type="evidence" value="ECO:0007669"/>
    <property type="project" value="InterPro"/>
</dbReference>
<protein>
    <submittedName>
        <fullName evidence="8">Uncharacterized protein</fullName>
    </submittedName>
</protein>
<dbReference type="AlphaFoldDB" id="A0A9W8HH62"/>
<accession>A0A9W8HH62</accession>
<dbReference type="PROSITE" id="PS51421">
    <property type="entry name" value="RAS"/>
    <property type="match status" value="1"/>
</dbReference>
<dbReference type="InterPro" id="IPR020849">
    <property type="entry name" value="Small_GTPase_Ras-type"/>
</dbReference>
<dbReference type="PROSITE" id="PS51419">
    <property type="entry name" value="RAB"/>
    <property type="match status" value="1"/>
</dbReference>
<dbReference type="SMART" id="SM00174">
    <property type="entry name" value="RHO"/>
    <property type="match status" value="1"/>
</dbReference>
<keyword evidence="6" id="KW-0472">Membrane</keyword>
<dbReference type="PANTHER" id="PTHR24070">
    <property type="entry name" value="RAS, DI-RAS, AND RHEB FAMILY MEMBERS OF SMALL GTPASE SUPERFAMILY"/>
    <property type="match status" value="1"/>
</dbReference>
<dbReference type="PRINTS" id="PR00449">
    <property type="entry name" value="RASTRNSFRMNG"/>
</dbReference>
<dbReference type="GO" id="GO:0061118">
    <property type="term" value="P:regulation of positive chemotaxis to cAMP"/>
    <property type="evidence" value="ECO:0007669"/>
    <property type="project" value="UniProtKB-ARBA"/>
</dbReference>
<comment type="caution">
    <text evidence="8">The sequence shown here is derived from an EMBL/GenBank/DDBJ whole genome shotgun (WGS) entry which is preliminary data.</text>
</comment>
<dbReference type="GO" id="GO:0003924">
    <property type="term" value="F:GTPase activity"/>
    <property type="evidence" value="ECO:0007669"/>
    <property type="project" value="InterPro"/>
</dbReference>
<evidence type="ECO:0000256" key="6">
    <source>
        <dbReference type="ARBA" id="ARBA00023136"/>
    </source>
</evidence>
<keyword evidence="2" id="KW-1003">Cell membrane</keyword>
<feature type="compositionally biased region" description="Polar residues" evidence="7">
    <location>
        <begin position="261"/>
        <end position="277"/>
    </location>
</feature>
<dbReference type="SMART" id="SM00176">
    <property type="entry name" value="RAN"/>
    <property type="match status" value="1"/>
</dbReference>
<name>A0A9W8HH62_9FUNG</name>
<evidence type="ECO:0000313" key="9">
    <source>
        <dbReference type="Proteomes" id="UP001140172"/>
    </source>
</evidence>
<dbReference type="Proteomes" id="UP001140172">
    <property type="component" value="Unassembled WGS sequence"/>
</dbReference>
<dbReference type="PROSITE" id="PS51420">
    <property type="entry name" value="RHO"/>
    <property type="match status" value="1"/>
</dbReference>
<evidence type="ECO:0000256" key="7">
    <source>
        <dbReference type="SAM" id="MobiDB-lite"/>
    </source>
</evidence>
<feature type="compositionally biased region" description="Low complexity" evidence="7">
    <location>
        <begin position="280"/>
        <end position="290"/>
    </location>
</feature>
<dbReference type="InterPro" id="IPR027417">
    <property type="entry name" value="P-loop_NTPase"/>
</dbReference>
<evidence type="ECO:0000313" key="8">
    <source>
        <dbReference type="EMBL" id="KAJ2783905.1"/>
    </source>
</evidence>
<dbReference type="CDD" id="cd00876">
    <property type="entry name" value="Ras"/>
    <property type="match status" value="1"/>
</dbReference>
<keyword evidence="4" id="KW-0378">Hydrolase</keyword>
<dbReference type="Pfam" id="PF00071">
    <property type="entry name" value="Ras"/>
    <property type="match status" value="1"/>
</dbReference>
<feature type="region of interest" description="Disordered" evidence="7">
    <location>
        <begin position="261"/>
        <end position="428"/>
    </location>
</feature>
<gene>
    <name evidence="8" type="ORF">GGI15_002424</name>
</gene>
<sequence>MSRLLIPEYKVVMLGSGGVGKSMLTTRFINGNFSEDYDPTIEDSYRKQCEVDDMTCVLDVLDTAGQEEYIALRDYHIRSGNCFVIVYSILSKATLNEAEAIANKIFQTKNTYDVPIVLVGNKCDCSSSRKVTPEEGREVAKRIKSGFYESSAKEGIKVDDIFIQCVRRTKHFNKQIEQSTAQTTAPSASAQHSREPSTQADKTTGFEKLKSSTKSWLPGRKSLSREKASAVNTPNTTPPPQVTVLPMKRNDTSIPDYYLESFSSVSDRPTTGSTSKRSNTETSYSSSNNERAAKGHTRDHSGSSSSSSTVGRRHNGTRSTPPPKRAHAYSNSEPFVKHNKGTRSSPPPPRQIKYTNLDKSLPQHSDMPSPEVPSLKRSLGTDTESQATRRRIDKDSIRVVSYDQKAKMNTNKALPRPKRRGAFPCPIL</sequence>
<keyword evidence="5" id="KW-0342">GTP-binding</keyword>
<dbReference type="OrthoDB" id="5976022at2759"/>
<dbReference type="GO" id="GO:0005886">
    <property type="term" value="C:plasma membrane"/>
    <property type="evidence" value="ECO:0007669"/>
    <property type="project" value="UniProtKB-SubCell"/>
</dbReference>
<evidence type="ECO:0000256" key="5">
    <source>
        <dbReference type="ARBA" id="ARBA00023134"/>
    </source>
</evidence>
<reference evidence="8" key="1">
    <citation type="submission" date="2022-07" db="EMBL/GenBank/DDBJ databases">
        <title>Phylogenomic reconstructions and comparative analyses of Kickxellomycotina fungi.</title>
        <authorList>
            <person name="Reynolds N.K."/>
            <person name="Stajich J.E."/>
            <person name="Barry K."/>
            <person name="Grigoriev I.V."/>
            <person name="Crous P."/>
            <person name="Smith M.E."/>
        </authorList>
    </citation>
    <scope>NUCLEOTIDE SEQUENCE</scope>
    <source>
        <strain evidence="8">BCRC 34489</strain>
    </source>
</reference>
<dbReference type="SMART" id="SM00175">
    <property type="entry name" value="RAB"/>
    <property type="match status" value="1"/>
</dbReference>
<dbReference type="EMBL" id="JANBUM010000128">
    <property type="protein sequence ID" value="KAJ2783905.1"/>
    <property type="molecule type" value="Genomic_DNA"/>
</dbReference>
<dbReference type="Gene3D" id="3.40.50.300">
    <property type="entry name" value="P-loop containing nucleotide triphosphate hydrolases"/>
    <property type="match status" value="1"/>
</dbReference>
<evidence type="ECO:0000256" key="2">
    <source>
        <dbReference type="ARBA" id="ARBA00022475"/>
    </source>
</evidence>
<dbReference type="NCBIfam" id="TIGR00231">
    <property type="entry name" value="small_GTP"/>
    <property type="match status" value="1"/>
</dbReference>
<dbReference type="SUPFAM" id="SSF52540">
    <property type="entry name" value="P-loop containing nucleoside triphosphate hydrolases"/>
    <property type="match status" value="1"/>
</dbReference>
<dbReference type="InterPro" id="IPR001806">
    <property type="entry name" value="Small_GTPase"/>
</dbReference>
<organism evidence="8 9">
    <name type="scientific">Coemansia interrupta</name>
    <dbReference type="NCBI Taxonomy" id="1126814"/>
    <lineage>
        <taxon>Eukaryota</taxon>
        <taxon>Fungi</taxon>
        <taxon>Fungi incertae sedis</taxon>
        <taxon>Zoopagomycota</taxon>
        <taxon>Kickxellomycotina</taxon>
        <taxon>Kickxellomycetes</taxon>
        <taxon>Kickxellales</taxon>
        <taxon>Kickxellaceae</taxon>
        <taxon>Coemansia</taxon>
    </lineage>
</organism>
<feature type="compositionally biased region" description="Basic and acidic residues" evidence="7">
    <location>
        <begin position="291"/>
        <end position="301"/>
    </location>
</feature>
<evidence type="ECO:0000256" key="4">
    <source>
        <dbReference type="ARBA" id="ARBA00022801"/>
    </source>
</evidence>
<dbReference type="FunFam" id="3.40.50.300:FF:001763">
    <property type="entry name" value="Ras family gtpase"/>
    <property type="match status" value="1"/>
</dbReference>
<evidence type="ECO:0000256" key="1">
    <source>
        <dbReference type="ARBA" id="ARBA00004236"/>
    </source>
</evidence>
<feature type="compositionally biased region" description="Low complexity" evidence="7">
    <location>
        <begin position="178"/>
        <end position="191"/>
    </location>
</feature>
<dbReference type="InterPro" id="IPR005225">
    <property type="entry name" value="Small_GTP-bd"/>
</dbReference>
<dbReference type="SMART" id="SM00173">
    <property type="entry name" value="RAS"/>
    <property type="match status" value="1"/>
</dbReference>
<comment type="subcellular location">
    <subcellularLocation>
        <location evidence="1">Cell membrane</location>
    </subcellularLocation>
</comment>
<keyword evidence="3" id="KW-0547">Nucleotide-binding</keyword>
<evidence type="ECO:0000256" key="3">
    <source>
        <dbReference type="ARBA" id="ARBA00022741"/>
    </source>
</evidence>
<feature type="region of interest" description="Disordered" evidence="7">
    <location>
        <begin position="176"/>
        <end position="248"/>
    </location>
</feature>
<proteinExistence type="predicted"/>
<keyword evidence="9" id="KW-1185">Reference proteome</keyword>